<keyword evidence="10" id="KW-1039">Host endosome</keyword>
<keyword evidence="14 15" id="KW-1160">Virus entry into host cell</keyword>
<dbReference type="GeneID" id="3431414"/>
<comment type="function">
    <text evidence="15">Minor protein of the capsid that localizes along the inner surface of the virion, within the central cavities beneath the L1 pentamers. Plays a role in capsid stabilization through interaction with the major capsid protein L1. Once the virion enters the host cell, L2 escorts the genomic DNA into the nucleus by promoting escape from the endosomal compartments and traffic through the host Golgi network. Mechanistically, the C-terminus of L2 possesses a cell-penetrating peptide that protudes from the host endosome, interacts with host cytoplasmic retromer cargo and thereby mediates the capsid delivery to the host trans-Golgi network. Plays a role through its interaction with host dynein in the intracellular microtubule-dependent transport of viral capsid toward the nucleus. Mediates the viral genome import into the nucleus through binding to host importins. Once within the nucleus, L2 localizes viral genomes to host PML bodies in order to activate early gene expression for establishment of infection. Later on, promotes late gene expression by interacting with the viral E2 protein and by inhibiting its transcriptional activation functions. During virion assembly, encapsidates the genome by direct interaction with the viral DNA.</text>
</comment>
<evidence type="ECO:0000256" key="5">
    <source>
        <dbReference type="ARBA" id="ARBA00022581"/>
    </source>
</evidence>
<dbReference type="GO" id="GO:0042025">
    <property type="term" value="C:host cell nucleus"/>
    <property type="evidence" value="ECO:0007669"/>
    <property type="project" value="UniProtKB-SubCell"/>
</dbReference>
<keyword evidence="1 15" id="KW-1163">Viral penetration into host nucleus</keyword>
<evidence type="ECO:0000256" key="13">
    <source>
        <dbReference type="ARBA" id="ARBA00023157"/>
    </source>
</evidence>
<dbReference type="GO" id="GO:0075732">
    <property type="term" value="P:viral penetration into host nucleus"/>
    <property type="evidence" value="ECO:0007669"/>
    <property type="project" value="UniProtKB-KW"/>
</dbReference>
<keyword evidence="3 15" id="KW-0167">Capsid protein</keyword>
<evidence type="ECO:0000256" key="9">
    <source>
        <dbReference type="ARBA" id="ARBA00022952"/>
    </source>
</evidence>
<keyword evidence="9 15" id="KW-1177">Microtubular inwards viral transport</keyword>
<dbReference type="GO" id="GO:0075521">
    <property type="term" value="P:microtubule-dependent intracellular transport of viral material towards nucleus"/>
    <property type="evidence" value="ECO:0007669"/>
    <property type="project" value="UniProtKB-UniRule"/>
</dbReference>
<evidence type="ECO:0000256" key="14">
    <source>
        <dbReference type="ARBA" id="ARBA00023296"/>
    </source>
</evidence>
<dbReference type="GO" id="GO:0043657">
    <property type="term" value="C:host cell"/>
    <property type="evidence" value="ECO:0007669"/>
    <property type="project" value="GOC"/>
</dbReference>
<reference evidence="16 17" key="1">
    <citation type="journal article" date="2005" name="J. Gen. Virol.">
        <title>Isolation and cloning of the raccoon (Procyon lotor) papillomavirus type 1 by using degenerate papillomavirus-specific primers.</title>
        <authorList>
            <person name="Rector A."/>
            <person name="Van Doorslaer K."/>
            <person name="Bertelsen M."/>
            <person name="Barker I.K."/>
            <person name="Olberg R.A."/>
            <person name="Lemey P."/>
            <person name="Sundberg J.P."/>
            <person name="Van Ranst M."/>
        </authorList>
    </citation>
    <scope>NUCLEOTIDE SEQUENCE [LARGE SCALE GENOMIC DNA]</scope>
    <source>
        <strain evidence="16">Z146-02</strain>
    </source>
</reference>
<keyword evidence="7 15" id="KW-0946">Virion</keyword>
<dbReference type="OrthoDB" id="8047at10239"/>
<dbReference type="GO" id="GO:0019028">
    <property type="term" value="C:viral capsid"/>
    <property type="evidence" value="ECO:0007669"/>
    <property type="project" value="UniProtKB-UniRule"/>
</dbReference>
<keyword evidence="11 15" id="KW-1176">Cytoplasmic inwards viral transport</keyword>
<evidence type="ECO:0000313" key="16">
    <source>
        <dbReference type="EMBL" id="AAW88326.1"/>
    </source>
</evidence>
<gene>
    <name evidence="15 16" type="primary">L2</name>
</gene>
<evidence type="ECO:0000256" key="1">
    <source>
        <dbReference type="ARBA" id="ARBA00022524"/>
    </source>
</evidence>
<comment type="subcellular location">
    <subcellularLocation>
        <location evidence="15">Virion</location>
    </subcellularLocation>
    <subcellularLocation>
        <location evidence="15">Host nucleus</location>
    </subcellularLocation>
</comment>
<keyword evidence="5 15" id="KW-0945">Host-virus interaction</keyword>
<dbReference type="EMBL" id="AY763115">
    <property type="protein sequence ID" value="AAW88326.1"/>
    <property type="molecule type" value="Genomic_DNA"/>
</dbReference>
<organism evidence="16 17">
    <name type="scientific">Procyon lotor papillomavirus 1</name>
    <dbReference type="NCBI Taxonomy" id="312349"/>
    <lineage>
        <taxon>Viruses</taxon>
        <taxon>Monodnaviria</taxon>
        <taxon>Shotokuvirae</taxon>
        <taxon>Cossaviricota</taxon>
        <taxon>Papovaviricetes</taxon>
        <taxon>Zurhausenvirales</taxon>
        <taxon>Papillomaviridae</taxon>
        <taxon>Firstpapillomavirinae</taxon>
        <taxon>Lambdapapillomavirus</taxon>
        <taxon>Lambdapapillomavirus 4</taxon>
    </lineage>
</organism>
<comment type="similarity">
    <text evidence="15">Belongs to the papillomaviridae L2 protein family.</text>
</comment>
<dbReference type="RefSeq" id="YP_249603.1">
    <property type="nucleotide sequence ID" value="NC_007150.1"/>
</dbReference>
<keyword evidence="13 15" id="KW-1015">Disulfide bond</keyword>
<dbReference type="HAMAP" id="MF_04003">
    <property type="entry name" value="PPV_L2"/>
    <property type="match status" value="1"/>
</dbReference>
<keyword evidence="4 15" id="KW-1048">Host nucleus</keyword>
<feature type="disulfide bond" evidence="15">
    <location>
        <begin position="19"/>
        <end position="25"/>
    </location>
</feature>
<name>Q4QVZ9_9PAPI</name>
<comment type="PTM">
    <text evidence="15">Highly phosphorylated.</text>
</comment>
<sequence>MTTRSRKRRAAPRDIYPSCKLANTCPPDIVDSIENNTLADKILKYGSAGVFFGSLGIGTGRGTGGSTGYIPLGEGAGVRLNTRVSTVRPSLPISSVHPTDVIPVDAVDPLGPAIVPLSELPSIVEDPDPILPPRFPTAVEESVIDFSPAGPGGDLPIQSPKVTTTDTSALIEVTPETRPPRIISRSQYSNPSFEVHITSTSGSGESSAVDHVLIDGYSGGEVIGEEIPLIDLQSTRSSNTFSTTEVRETSFFTSTPRGELPSARPRTLYNRRVQQVQVVDPAFLSRPGALVTFDNPAYTDDVELIFEQDLDDLARAAPHEDFRDIVSLGRPVYGRNPQGGVRISRLGQKATMRTRSGLRIGPQSHFFYDISEIAEPELELVPLEPPFVGEQTGESVVGSALGEFETISLSNEPAIYPEDTLIDEYEVVGSDLQLIIGDSGGERPIPVADFARPPAKLFPELDGVQVINGRDVSRSATVPVIPEDTPLIIIEVLDGSGDYFLHPSLFRKRRKRPFF</sequence>
<evidence type="ECO:0000256" key="12">
    <source>
        <dbReference type="ARBA" id="ARBA00023125"/>
    </source>
</evidence>
<dbReference type="InterPro" id="IPR000784">
    <property type="entry name" value="Late_L2"/>
</dbReference>
<evidence type="ECO:0000256" key="6">
    <source>
        <dbReference type="ARBA" id="ARBA00022812"/>
    </source>
</evidence>
<dbReference type="Pfam" id="PF00513">
    <property type="entry name" value="Late_protein_L2"/>
    <property type="match status" value="1"/>
</dbReference>
<keyword evidence="8 15" id="KW-0426">Late protein</keyword>
<evidence type="ECO:0000256" key="3">
    <source>
        <dbReference type="ARBA" id="ARBA00022561"/>
    </source>
</evidence>
<comment type="caution">
    <text evidence="15">Lacks conserved residue(s) required for the propagation of feature annotation.</text>
</comment>
<evidence type="ECO:0000256" key="4">
    <source>
        <dbReference type="ARBA" id="ARBA00022562"/>
    </source>
</evidence>
<comment type="subunit">
    <text evidence="15">Interacts with major capsid protein L1. Interacts with E2; this interaction inhibits E2 transcriptional activity but not the DNA replication function E2. Interacts with host HSPA8; this interaction is required for L2 nuclear translocation. Interacts with host importins KPNB2 and KPNB3. Forms a complex with importin alpha2-beta1 heterodimers via interaction with the importin alpha2 adapter. Interacts with host DYNLT1; this interaction is essential for virus intracellular transport during entry. Interacts (via C-terminus) with host retromer subunits VPS35 AND VPS29.</text>
</comment>
<dbReference type="GO" id="GO:0005198">
    <property type="term" value="F:structural molecule activity"/>
    <property type="evidence" value="ECO:0007669"/>
    <property type="project" value="UniProtKB-UniRule"/>
</dbReference>
<keyword evidence="12 15" id="KW-0238">DNA-binding</keyword>
<keyword evidence="17" id="KW-1185">Reference proteome</keyword>
<evidence type="ECO:0000313" key="17">
    <source>
        <dbReference type="Proteomes" id="UP000129376"/>
    </source>
</evidence>
<evidence type="ECO:0000256" key="2">
    <source>
        <dbReference type="ARBA" id="ARBA00022553"/>
    </source>
</evidence>
<evidence type="ECO:0000256" key="11">
    <source>
        <dbReference type="ARBA" id="ARBA00023120"/>
    </source>
</evidence>
<keyword evidence="2 15" id="KW-0597">Phosphoprotein</keyword>
<proteinExistence type="inferred from homology"/>
<evidence type="ECO:0000256" key="7">
    <source>
        <dbReference type="ARBA" id="ARBA00022844"/>
    </source>
</evidence>
<protein>
    <recommendedName>
        <fullName evidence="15">Minor capsid protein L2</fullName>
    </recommendedName>
</protein>
<dbReference type="GO" id="GO:0046718">
    <property type="term" value="P:symbiont entry into host cell"/>
    <property type="evidence" value="ECO:0007669"/>
    <property type="project" value="UniProtKB-KW"/>
</dbReference>
<dbReference type="Proteomes" id="UP000129376">
    <property type="component" value="Segment"/>
</dbReference>
<evidence type="ECO:0000256" key="15">
    <source>
        <dbReference type="HAMAP-Rule" id="MF_04003"/>
    </source>
</evidence>
<dbReference type="GO" id="GO:0003677">
    <property type="term" value="F:DNA binding"/>
    <property type="evidence" value="ECO:0007669"/>
    <property type="project" value="UniProtKB-UniRule"/>
</dbReference>
<dbReference type="KEGG" id="vg:3431414"/>
<evidence type="ECO:0000256" key="8">
    <source>
        <dbReference type="ARBA" id="ARBA00022921"/>
    </source>
</evidence>
<accession>Q4QVZ9</accession>
<evidence type="ECO:0000256" key="10">
    <source>
        <dbReference type="ARBA" id="ARBA00023046"/>
    </source>
</evidence>
<keyword evidence="6" id="KW-1040">Host Golgi apparatus</keyword>